<dbReference type="Gene3D" id="3.40.50.720">
    <property type="entry name" value="NAD(P)-binding Rossmann-like Domain"/>
    <property type="match status" value="1"/>
</dbReference>
<keyword evidence="2" id="KW-1185">Reference proteome</keyword>
<dbReference type="Pfam" id="PF00106">
    <property type="entry name" value="adh_short"/>
    <property type="match status" value="1"/>
</dbReference>
<evidence type="ECO:0000313" key="1">
    <source>
        <dbReference type="EMBL" id="GGJ49616.1"/>
    </source>
</evidence>
<dbReference type="EMBL" id="BMKX01000001">
    <property type="protein sequence ID" value="GGJ49616.1"/>
    <property type="molecule type" value="Genomic_DNA"/>
</dbReference>
<dbReference type="PRINTS" id="PR00081">
    <property type="entry name" value="GDHRDH"/>
</dbReference>
<dbReference type="PANTHER" id="PTHR43975">
    <property type="entry name" value="ZGC:101858"/>
    <property type="match status" value="1"/>
</dbReference>
<dbReference type="SUPFAM" id="SSF51735">
    <property type="entry name" value="NAD(P)-binding Rossmann-fold domains"/>
    <property type="match status" value="1"/>
</dbReference>
<accession>A0ABQ2D953</accession>
<dbReference type="InterPro" id="IPR002347">
    <property type="entry name" value="SDR_fam"/>
</dbReference>
<protein>
    <submittedName>
        <fullName evidence="1">3-alpha-hydroxysteroid dehydrogenase</fullName>
    </submittedName>
</protein>
<gene>
    <name evidence="1" type="ORF">GCM10007173_05230</name>
</gene>
<proteinExistence type="predicted"/>
<sequence length="266" mass="27515">MSASALPLAITGVASGIGAATAQLLSSQGYALIGIDRTTPEDFPGEFVQADLSTKQGVSEAAAKVIALAPQGLRGLANIAGVPGTAPARVVLSVNVFAVRELTRALAEHFTAGATVVNLASSVAFNWRVNAAAYASFAMAADQEAALDLVLADTDIAENSYLFSKHCVRAMTEQLCAELLPQQVRVNSVSPGPVETPILADFKKDHGTDKVNSAAELLGRFASPQDIASAIAYLLSPQSEWVNGTDIRVDGGLVAYRGSTALSTSN</sequence>
<dbReference type="Proteomes" id="UP000606115">
    <property type="component" value="Unassembled WGS sequence"/>
</dbReference>
<organism evidence="1 2">
    <name type="scientific">Glutamicibacter ardleyensis</name>
    <dbReference type="NCBI Taxonomy" id="225894"/>
    <lineage>
        <taxon>Bacteria</taxon>
        <taxon>Bacillati</taxon>
        <taxon>Actinomycetota</taxon>
        <taxon>Actinomycetes</taxon>
        <taxon>Micrococcales</taxon>
        <taxon>Micrococcaceae</taxon>
        <taxon>Glutamicibacter</taxon>
    </lineage>
</organism>
<evidence type="ECO:0000313" key="2">
    <source>
        <dbReference type="Proteomes" id="UP000606115"/>
    </source>
</evidence>
<dbReference type="RefSeq" id="WP_188683451.1">
    <property type="nucleotide sequence ID" value="NZ_BMKX01000001.1"/>
</dbReference>
<dbReference type="Pfam" id="PF13561">
    <property type="entry name" value="adh_short_C2"/>
    <property type="match status" value="1"/>
</dbReference>
<comment type="caution">
    <text evidence="1">The sequence shown here is derived from an EMBL/GenBank/DDBJ whole genome shotgun (WGS) entry which is preliminary data.</text>
</comment>
<dbReference type="PANTHER" id="PTHR43975:SF2">
    <property type="entry name" value="EG:BACR7A4.14 PROTEIN-RELATED"/>
    <property type="match status" value="1"/>
</dbReference>
<dbReference type="InterPro" id="IPR036291">
    <property type="entry name" value="NAD(P)-bd_dom_sf"/>
</dbReference>
<dbReference type="GeneID" id="303302924"/>
<name>A0ABQ2D953_9MICC</name>
<reference evidence="2" key="1">
    <citation type="journal article" date="2019" name="Int. J. Syst. Evol. Microbiol.">
        <title>The Global Catalogue of Microorganisms (GCM) 10K type strain sequencing project: providing services to taxonomists for standard genome sequencing and annotation.</title>
        <authorList>
            <consortium name="The Broad Institute Genomics Platform"/>
            <consortium name="The Broad Institute Genome Sequencing Center for Infectious Disease"/>
            <person name="Wu L."/>
            <person name="Ma J."/>
        </authorList>
    </citation>
    <scope>NUCLEOTIDE SEQUENCE [LARGE SCALE GENOMIC DNA]</scope>
    <source>
        <strain evidence="2">CGMCC 1.3685</strain>
    </source>
</reference>